<organism evidence="4 5">
    <name type="scientific">Actinomadura graeca</name>
    <dbReference type="NCBI Taxonomy" id="2750812"/>
    <lineage>
        <taxon>Bacteria</taxon>
        <taxon>Bacillati</taxon>
        <taxon>Actinomycetota</taxon>
        <taxon>Actinomycetes</taxon>
        <taxon>Streptosporangiales</taxon>
        <taxon>Thermomonosporaceae</taxon>
        <taxon>Actinomadura</taxon>
    </lineage>
</organism>
<dbReference type="Pfam" id="PF03995">
    <property type="entry name" value="Inhibitor_I36"/>
    <property type="match status" value="1"/>
</dbReference>
<evidence type="ECO:0000256" key="1">
    <source>
        <dbReference type="SAM" id="MobiDB-lite"/>
    </source>
</evidence>
<feature type="transmembrane region" description="Helical" evidence="2">
    <location>
        <begin position="231"/>
        <end position="255"/>
    </location>
</feature>
<proteinExistence type="predicted"/>
<evidence type="ECO:0000313" key="4">
    <source>
        <dbReference type="EMBL" id="QXJ21414.1"/>
    </source>
</evidence>
<keyword evidence="2" id="KW-0812">Transmembrane</keyword>
<keyword evidence="2" id="KW-1133">Transmembrane helix</keyword>
<evidence type="ECO:0000313" key="5">
    <source>
        <dbReference type="Proteomes" id="UP001049518"/>
    </source>
</evidence>
<feature type="region of interest" description="Disordered" evidence="1">
    <location>
        <begin position="470"/>
        <end position="489"/>
    </location>
</feature>
<keyword evidence="3" id="KW-0732">Signal</keyword>
<keyword evidence="2" id="KW-0472">Membrane</keyword>
<feature type="chain" id="PRO_5045502361" evidence="3">
    <location>
        <begin position="34"/>
        <end position="489"/>
    </location>
</feature>
<dbReference type="Proteomes" id="UP001049518">
    <property type="component" value="Chromosome"/>
</dbReference>
<dbReference type="EMBL" id="CP059572">
    <property type="protein sequence ID" value="QXJ21414.1"/>
    <property type="molecule type" value="Genomic_DNA"/>
</dbReference>
<feature type="region of interest" description="Disordered" evidence="1">
    <location>
        <begin position="144"/>
        <end position="216"/>
    </location>
</feature>
<keyword evidence="5" id="KW-1185">Reference proteome</keyword>
<feature type="compositionally biased region" description="Low complexity" evidence="1">
    <location>
        <begin position="173"/>
        <end position="193"/>
    </location>
</feature>
<reference evidence="4" key="1">
    <citation type="submission" date="2020-07" db="EMBL/GenBank/DDBJ databases">
        <authorList>
            <person name="Tarantini F.S."/>
            <person name="Hong K.W."/>
            <person name="Chan K.G."/>
        </authorList>
    </citation>
    <scope>NUCLEOTIDE SEQUENCE</scope>
    <source>
        <strain evidence="4">32-07</strain>
    </source>
</reference>
<accession>A0ABX8QTX5</accession>
<evidence type="ECO:0000256" key="2">
    <source>
        <dbReference type="SAM" id="Phobius"/>
    </source>
</evidence>
<name>A0ABX8QTX5_9ACTN</name>
<feature type="compositionally biased region" description="Low complexity" evidence="1">
    <location>
        <begin position="477"/>
        <end position="489"/>
    </location>
</feature>
<gene>
    <name evidence="4" type="ORF">AGRA3207_002264</name>
</gene>
<evidence type="ECO:0000256" key="3">
    <source>
        <dbReference type="SAM" id="SignalP"/>
    </source>
</evidence>
<sequence>MTSAPPRPLLRAGAASGALLVAAVATVAAVSVAAVPADARAATACRDNKGWWCLYGKPDLQDGGGLIGTNNGDTDLKMEKDWSFFNDGTRSAINRTDSYVGLYDDIEFKGLISCLPPRTRLREFRGGVSSLRIHPSRGAACLGSGGAVQPELLDTGPSPTAAPRRSPRREQPARPTAKPEPTATPETGEPSPELALPSVDGPASPLPSPPPVKIAVPRSAAGKDGVSWQPVAAVAAGMTGVLALAVLGVGGWVFGRRYRAGQGPRTAADPGAALRVHRALLLLAVDCEQDGREVPKARAVTIDEAEVALHLAAADENAPEPWRVAPGGRRWLLSVADIDEITGDSVPAAPYPLLALVRPGMWVNLAALPGPIALAGNRKAARKAALALARGMRENPWREGVRVRTVGFPPEAVTGPEDGAERGRVVIIDDGMQVPAKTPPGSAVVAVGRPERVGTTWRVRFDGSIVPPAEVLEKDPAPATAGPAAAGAQ</sequence>
<feature type="signal peptide" evidence="3">
    <location>
        <begin position="1"/>
        <end position="33"/>
    </location>
</feature>
<dbReference type="RefSeq" id="WP_231334562.1">
    <property type="nucleotide sequence ID" value="NZ_CP059572.1"/>
</dbReference>
<protein>
    <submittedName>
        <fullName evidence="4">Peptidase inhibitor family I36 protein</fullName>
    </submittedName>
</protein>